<evidence type="ECO:0000256" key="3">
    <source>
        <dbReference type="ARBA" id="ARBA00023163"/>
    </source>
</evidence>
<dbReference type="PROSITE" id="PS50977">
    <property type="entry name" value="HTH_TETR_2"/>
    <property type="match status" value="1"/>
</dbReference>
<gene>
    <name evidence="6" type="ORF">Amal_02793</name>
</gene>
<protein>
    <submittedName>
        <fullName evidence="6">Transcriptional regulator, TetR family</fullName>
    </submittedName>
</protein>
<dbReference type="InterPro" id="IPR036271">
    <property type="entry name" value="Tet_transcr_reg_TetR-rel_C_sf"/>
</dbReference>
<dbReference type="Proteomes" id="UP000077349">
    <property type="component" value="Unassembled WGS sequence"/>
</dbReference>
<dbReference type="EMBL" id="LVHD01000018">
    <property type="protein sequence ID" value="OAG77015.1"/>
    <property type="molecule type" value="Genomic_DNA"/>
</dbReference>
<proteinExistence type="predicted"/>
<keyword evidence="1" id="KW-0805">Transcription regulation</keyword>
<name>A0A177GCC8_9PROT</name>
<dbReference type="AlphaFoldDB" id="A0A177GCC8"/>
<keyword evidence="2 4" id="KW-0238">DNA-binding</keyword>
<reference evidence="6 7" key="1">
    <citation type="submission" date="2016-03" db="EMBL/GenBank/DDBJ databases">
        <title>Draft genome sequence of Acetobacter malorum CECT 7742, a strain isolated from strawberry vinegar.</title>
        <authorList>
            <person name="Sainz F."/>
            <person name="Mas A."/>
            <person name="Torija M.J."/>
        </authorList>
    </citation>
    <scope>NUCLEOTIDE SEQUENCE [LARGE SCALE GENOMIC DNA]</scope>
    <source>
        <strain evidence="6 7">CECT 7742</strain>
    </source>
</reference>
<evidence type="ECO:0000259" key="5">
    <source>
        <dbReference type="PROSITE" id="PS50977"/>
    </source>
</evidence>
<evidence type="ECO:0000313" key="6">
    <source>
        <dbReference type="EMBL" id="OAG77015.1"/>
    </source>
</evidence>
<evidence type="ECO:0000256" key="2">
    <source>
        <dbReference type="ARBA" id="ARBA00023125"/>
    </source>
</evidence>
<dbReference type="GO" id="GO:0003677">
    <property type="term" value="F:DNA binding"/>
    <property type="evidence" value="ECO:0007669"/>
    <property type="project" value="UniProtKB-UniRule"/>
</dbReference>
<dbReference type="PANTHER" id="PTHR47506:SF1">
    <property type="entry name" value="HTH-TYPE TRANSCRIPTIONAL REGULATOR YJDC"/>
    <property type="match status" value="1"/>
</dbReference>
<dbReference type="Gene3D" id="1.10.357.10">
    <property type="entry name" value="Tetracycline Repressor, domain 2"/>
    <property type="match status" value="1"/>
</dbReference>
<dbReference type="InterPro" id="IPR009057">
    <property type="entry name" value="Homeodomain-like_sf"/>
</dbReference>
<sequence length="213" mass="23894">MTEPAPMLHPTYAPDAEPDEQVSDAGEALITAAIWLFCRNGIRNTGIEKIISRAGVSKMTLYNRFATKDGLVSAALEKEAEQWREWFFASVNAPTPDPRYGRLLFIFDALFVWFERKDYFGCLVMKAAIEFDGQSAEITRIFKTHKQKMDDYLIHLCEEAGFEAPIRLASMLTTIIDGCIVKALVSRNANVALEAKDICKSILNSEMKGSLTE</sequence>
<dbReference type="eggNOG" id="COG1309">
    <property type="taxonomic scope" value="Bacteria"/>
</dbReference>
<evidence type="ECO:0000256" key="1">
    <source>
        <dbReference type="ARBA" id="ARBA00023015"/>
    </source>
</evidence>
<dbReference type="Pfam" id="PF00440">
    <property type="entry name" value="TetR_N"/>
    <property type="match status" value="1"/>
</dbReference>
<organism evidence="6 7">
    <name type="scientific">Acetobacter malorum</name>
    <dbReference type="NCBI Taxonomy" id="178901"/>
    <lineage>
        <taxon>Bacteria</taxon>
        <taxon>Pseudomonadati</taxon>
        <taxon>Pseudomonadota</taxon>
        <taxon>Alphaproteobacteria</taxon>
        <taxon>Acetobacterales</taxon>
        <taxon>Acetobacteraceae</taxon>
        <taxon>Acetobacter</taxon>
    </lineage>
</organism>
<feature type="domain" description="HTH tetR-type" evidence="5">
    <location>
        <begin position="23"/>
        <end position="83"/>
    </location>
</feature>
<dbReference type="SUPFAM" id="SSF46689">
    <property type="entry name" value="Homeodomain-like"/>
    <property type="match status" value="1"/>
</dbReference>
<dbReference type="PATRIC" id="fig|178901.16.peg.2973"/>
<evidence type="ECO:0000313" key="7">
    <source>
        <dbReference type="Proteomes" id="UP000077349"/>
    </source>
</evidence>
<dbReference type="InterPro" id="IPR001647">
    <property type="entry name" value="HTH_TetR"/>
</dbReference>
<keyword evidence="3" id="KW-0804">Transcription</keyword>
<dbReference type="SUPFAM" id="SSF48498">
    <property type="entry name" value="Tetracyclin repressor-like, C-terminal domain"/>
    <property type="match status" value="1"/>
</dbReference>
<comment type="caution">
    <text evidence="6">The sequence shown here is derived from an EMBL/GenBank/DDBJ whole genome shotgun (WGS) entry which is preliminary data.</text>
</comment>
<accession>A0A177GCC8</accession>
<evidence type="ECO:0000256" key="4">
    <source>
        <dbReference type="PROSITE-ProRule" id="PRU00335"/>
    </source>
</evidence>
<feature type="DNA-binding region" description="H-T-H motif" evidence="4">
    <location>
        <begin position="46"/>
        <end position="65"/>
    </location>
</feature>
<dbReference type="STRING" id="178901.AmDm5_2848"/>
<dbReference type="PANTHER" id="PTHR47506">
    <property type="entry name" value="TRANSCRIPTIONAL REGULATORY PROTEIN"/>
    <property type="match status" value="1"/>
</dbReference>
<dbReference type="PRINTS" id="PR00455">
    <property type="entry name" value="HTHTETR"/>
</dbReference>